<protein>
    <recommendedName>
        <fullName evidence="4">Porin family protein</fullName>
    </recommendedName>
</protein>
<name>A0A5B8W2Q1_9SPHI</name>
<keyword evidence="1" id="KW-0732">Signal</keyword>
<evidence type="ECO:0000313" key="3">
    <source>
        <dbReference type="Proteomes" id="UP000321362"/>
    </source>
</evidence>
<reference evidence="2 3" key="1">
    <citation type="journal article" date="2013" name="J. Microbiol.">
        <title>Mucilaginibacter ginsenosidivorax sp. nov., with ginsenoside converting activity isolated from sediment.</title>
        <authorList>
            <person name="Kim J.K."/>
            <person name="Choi T.E."/>
            <person name="Liu Q.M."/>
            <person name="Park H.Y."/>
            <person name="Yi T.H."/>
            <person name="Yoon M.H."/>
            <person name="Kim S.C."/>
            <person name="Im W.T."/>
        </authorList>
    </citation>
    <scope>NUCLEOTIDE SEQUENCE [LARGE SCALE GENOMIC DNA]</scope>
    <source>
        <strain evidence="2 3">KHI28</strain>
    </source>
</reference>
<accession>A0A5B8W2Q1</accession>
<feature type="chain" id="PRO_5023079080" description="Porin family protein" evidence="1">
    <location>
        <begin position="36"/>
        <end position="227"/>
    </location>
</feature>
<dbReference type="AlphaFoldDB" id="A0A5B8W2Q1"/>
<gene>
    <name evidence="2" type="ORF">FSB76_19685</name>
</gene>
<dbReference type="InterPro" id="IPR011250">
    <property type="entry name" value="OMP/PagP_B-barrel"/>
</dbReference>
<proteinExistence type="predicted"/>
<keyword evidence="3" id="KW-1185">Reference proteome</keyword>
<feature type="signal peptide" evidence="1">
    <location>
        <begin position="1"/>
        <end position="35"/>
    </location>
</feature>
<dbReference type="OrthoDB" id="799244at2"/>
<dbReference type="Gene3D" id="2.40.160.20">
    <property type="match status" value="1"/>
</dbReference>
<evidence type="ECO:0000313" key="2">
    <source>
        <dbReference type="EMBL" id="QEC78051.1"/>
    </source>
</evidence>
<dbReference type="EMBL" id="CP042437">
    <property type="protein sequence ID" value="QEC78051.1"/>
    <property type="molecule type" value="Genomic_DNA"/>
</dbReference>
<dbReference type="Proteomes" id="UP000321362">
    <property type="component" value="Chromosome"/>
</dbReference>
<sequence length="227" mass="25719">MYLNYRRYYRFCKTIPCFSKLLFLFFILNSFTAKAQFSYGESSQKFGVGINADYDMPAGSLKYTYKAAPAYGASFYIFNENWTANVSAGYRVYKPKQDVFYYAVGDNDYGTATYGNFRSYMLYLGGAYNFNISDGFRLFAGVNLGAYETKFFSHSVDATADRTEDINEQELYGAPKAGINLSFGENLQLNIQGSYNFFATTGQTYYNTRTGTLYKSISTGAGLIYKF</sequence>
<dbReference type="RefSeq" id="WP_147056335.1">
    <property type="nucleotide sequence ID" value="NZ_CP042437.1"/>
</dbReference>
<dbReference type="KEGG" id="mgk:FSB76_19685"/>
<evidence type="ECO:0008006" key="4">
    <source>
        <dbReference type="Google" id="ProtNLM"/>
    </source>
</evidence>
<dbReference type="SUPFAM" id="SSF56925">
    <property type="entry name" value="OMPA-like"/>
    <property type="match status" value="1"/>
</dbReference>
<organism evidence="2 3">
    <name type="scientific">Mucilaginibacter ginsenosidivorax</name>
    <dbReference type="NCBI Taxonomy" id="862126"/>
    <lineage>
        <taxon>Bacteria</taxon>
        <taxon>Pseudomonadati</taxon>
        <taxon>Bacteroidota</taxon>
        <taxon>Sphingobacteriia</taxon>
        <taxon>Sphingobacteriales</taxon>
        <taxon>Sphingobacteriaceae</taxon>
        <taxon>Mucilaginibacter</taxon>
    </lineage>
</organism>
<evidence type="ECO:0000256" key="1">
    <source>
        <dbReference type="SAM" id="SignalP"/>
    </source>
</evidence>